<evidence type="ECO:0000256" key="1">
    <source>
        <dbReference type="SAM" id="Coils"/>
    </source>
</evidence>
<evidence type="ECO:0000313" key="3">
    <source>
        <dbReference type="EMBL" id="MDZ4910509.1"/>
    </source>
</evidence>
<organism evidence="3 4">
    <name type="scientific">Clostridium perfringens</name>
    <dbReference type="NCBI Taxonomy" id="1502"/>
    <lineage>
        <taxon>Bacteria</taxon>
        <taxon>Bacillati</taxon>
        <taxon>Bacillota</taxon>
        <taxon>Clostridia</taxon>
        <taxon>Eubacteriales</taxon>
        <taxon>Clostridiaceae</taxon>
        <taxon>Clostridium</taxon>
    </lineage>
</organism>
<dbReference type="Gene3D" id="1.10.10.2480">
    <property type="match status" value="1"/>
</dbReference>
<proteinExistence type="predicted"/>
<feature type="coiled-coil region" evidence="1">
    <location>
        <begin position="21"/>
        <end position="53"/>
    </location>
</feature>
<keyword evidence="3" id="KW-0396">Initiation factor</keyword>
<name>A0AAW9I5X6_CLOPF</name>
<reference evidence="3" key="1">
    <citation type="submission" date="2019-11" db="EMBL/GenBank/DDBJ databases">
        <title>Characterization of Clostridium perfringens isolates from swine manure treated agricultural soils.</title>
        <authorList>
            <person name="Wushke S.T."/>
        </authorList>
    </citation>
    <scope>NUCLEOTIDE SEQUENCE</scope>
    <source>
        <strain evidence="3">X94</strain>
    </source>
</reference>
<dbReference type="InterPro" id="IPR006847">
    <property type="entry name" value="IF2_N"/>
</dbReference>
<dbReference type="GO" id="GO:0003743">
    <property type="term" value="F:translation initiation factor activity"/>
    <property type="evidence" value="ECO:0007669"/>
    <property type="project" value="UniProtKB-KW"/>
</dbReference>
<sequence>MNKTRVYQIAEEVGMSNKDILAKIKELGIKVENEKSELEEDEVELLMDILEEEKSDENVIKVDGTLTVQQLAEALEKPATEVIMKLMKMGTMASLNQEVNFEIASHLASEYGFTLAEGVSDEEAEEEIEALMQIEEDKEEYLKPRP</sequence>
<protein>
    <submittedName>
        <fullName evidence="3">Translation initiation factor IF-2</fullName>
    </submittedName>
</protein>
<dbReference type="Pfam" id="PF04760">
    <property type="entry name" value="IF2_N"/>
    <property type="match status" value="2"/>
</dbReference>
<dbReference type="Proteomes" id="UP001288778">
    <property type="component" value="Unassembled WGS sequence"/>
</dbReference>
<feature type="domain" description="Translation initiation factor IF-2 N-terminal" evidence="2">
    <location>
        <begin position="1"/>
        <end position="49"/>
    </location>
</feature>
<keyword evidence="3" id="KW-0648">Protein biosynthesis</keyword>
<evidence type="ECO:0000313" key="4">
    <source>
        <dbReference type="Proteomes" id="UP001288778"/>
    </source>
</evidence>
<dbReference type="RefSeq" id="WP_322395734.1">
    <property type="nucleotide sequence ID" value="NZ_WNUI01000383.1"/>
</dbReference>
<keyword evidence="1" id="KW-0175">Coiled coil</keyword>
<dbReference type="EMBL" id="WNUI01000383">
    <property type="protein sequence ID" value="MDZ4910509.1"/>
    <property type="molecule type" value="Genomic_DNA"/>
</dbReference>
<feature type="domain" description="Translation initiation factor IF-2 N-terminal" evidence="2">
    <location>
        <begin position="65"/>
        <end position="114"/>
    </location>
</feature>
<evidence type="ECO:0000259" key="2">
    <source>
        <dbReference type="Pfam" id="PF04760"/>
    </source>
</evidence>
<gene>
    <name evidence="3" type="ORF">GNF68_16050</name>
</gene>
<feature type="non-terminal residue" evidence="3">
    <location>
        <position position="146"/>
    </location>
</feature>
<dbReference type="AlphaFoldDB" id="A0AAW9I5X6"/>
<accession>A0AAW9I5X6</accession>
<comment type="caution">
    <text evidence="3">The sequence shown here is derived from an EMBL/GenBank/DDBJ whole genome shotgun (WGS) entry which is preliminary data.</text>
</comment>